<dbReference type="SUPFAM" id="SSF53448">
    <property type="entry name" value="Nucleotide-diphospho-sugar transferases"/>
    <property type="match status" value="1"/>
</dbReference>
<gene>
    <name evidence="1" type="ORF">PlAlph_5560</name>
</gene>
<organism evidence="1">
    <name type="scientific">uncultured Alphaproteobacteria bacterium</name>
    <dbReference type="NCBI Taxonomy" id="91750"/>
    <lineage>
        <taxon>Bacteria</taxon>
        <taxon>Pseudomonadati</taxon>
        <taxon>Pseudomonadota</taxon>
        <taxon>Alphaproteobacteria</taxon>
        <taxon>environmental samples</taxon>
    </lineage>
</organism>
<protein>
    <recommendedName>
        <fullName evidence="2">Glycosyl transferase</fullName>
    </recommendedName>
</protein>
<sequence length="389" mass="45501">MHFFTSITTCYLPKARVLASTLKQHNPDAVMHLVIADDLPEEFDLGKEDFDYVWKAEDFIKTENNDKWFFAHTVVELCTAVKGAAALHILEQTGTDKLVYLDPDIGVFDDLSPLSDMLDKNSVLITPHQVEPAVCTRGIIDEEICSLKHGVYNFGFFAVKNDENGLRFLNWWNDRLMEFCYDDIPNGLFTDQKWGDLIPALFDFAKVVREPEYNVATWNLATRKISGNEIDGWKVNGRPLRFYHFTGFDSGAHRAMLAQHAKEGDPVWNLSLMYEQMMYDKGQKELGKKAFKYAFYNNGEKIRKEERLLFRKRQDVYNYFDNPFGEECRMWMQKNAEQTGGDIVVLCKNMMKYKFLYKVSLFSCRKKYKEKYKFYKERLSRMQEIVNAA</sequence>
<accession>A0A6G8F337</accession>
<name>A0A6G8F337_9PROT</name>
<dbReference type="Gene3D" id="3.90.550.10">
    <property type="entry name" value="Spore Coat Polysaccharide Biosynthesis Protein SpsA, Chain A"/>
    <property type="match status" value="1"/>
</dbReference>
<dbReference type="InterPro" id="IPR029044">
    <property type="entry name" value="Nucleotide-diphossugar_trans"/>
</dbReference>
<evidence type="ECO:0008006" key="2">
    <source>
        <dbReference type="Google" id="ProtNLM"/>
    </source>
</evidence>
<proteinExistence type="predicted"/>
<dbReference type="AlphaFoldDB" id="A0A6G8F337"/>
<dbReference type="EMBL" id="MN990732">
    <property type="protein sequence ID" value="QIM10664.1"/>
    <property type="molecule type" value="Genomic_DNA"/>
</dbReference>
<evidence type="ECO:0000313" key="1">
    <source>
        <dbReference type="EMBL" id="QIM10664.1"/>
    </source>
</evidence>
<reference evidence="1" key="1">
    <citation type="journal article" date="2020" name="J. ISSAAS">
        <title>Lactobacilli and other gastrointestinal microbiota of Peromyscus leucopus, reservoir host for agents of Lyme disease and other zoonoses in North America.</title>
        <authorList>
            <person name="Milovic A."/>
            <person name="Bassam K."/>
            <person name="Shao H."/>
            <person name="Chatzistamou I."/>
            <person name="Tufts D.M."/>
            <person name="Diuk-Wasser M."/>
            <person name="Barbour A.G."/>
        </authorList>
    </citation>
    <scope>NUCLEOTIDE SEQUENCE</scope>
    <source>
        <strain evidence="1">LL90</strain>
    </source>
</reference>